<dbReference type="Pfam" id="PF13233">
    <property type="entry name" value="Complex1_LYR_2"/>
    <property type="match status" value="1"/>
</dbReference>
<accession>A0A6J0CAS0</accession>
<reference evidence="4" key="1">
    <citation type="submission" date="2025-04" db="UniProtKB">
        <authorList>
            <consortium name="RefSeq"/>
        </authorList>
    </citation>
    <scope>IDENTIFICATION</scope>
    <source>
        <tissue evidence="5 6">Thorax and Abdomen</tissue>
        <tissue evidence="4">Whole body</tissue>
    </source>
</reference>
<name>A0A6J0CAS0_NEOLC</name>
<sequence>MNGNLKILRSLINEIRHVAKEKKMKDNIMVQYILEEAKKHRETSEVLCKAREELKSMGENYLCYLESQRKYNEIRTQYAGKGDRSVKETADLVGFKLPHDPK</sequence>
<dbReference type="OrthoDB" id="551431at2759"/>
<dbReference type="RefSeq" id="XP_046591724.1">
    <property type="nucleotide sequence ID" value="XM_046735768.1"/>
</dbReference>
<evidence type="ECO:0000256" key="1">
    <source>
        <dbReference type="ARBA" id="ARBA00009058"/>
    </source>
</evidence>
<evidence type="ECO:0000256" key="2">
    <source>
        <dbReference type="ARBA" id="ARBA00013846"/>
    </source>
</evidence>
<dbReference type="Proteomes" id="UP000829291">
    <property type="component" value="Chromosome 3"/>
</dbReference>
<comment type="similarity">
    <text evidence="1">Belongs to the FMC1 family.</text>
</comment>
<dbReference type="GeneID" id="107227764"/>
<dbReference type="PANTHER" id="PTHR31716:SF1">
    <property type="entry name" value="PROTEIN FMC1 HOMOLOG"/>
    <property type="match status" value="1"/>
</dbReference>
<keyword evidence="3" id="KW-1185">Reference proteome</keyword>
<dbReference type="RefSeq" id="XP_015524486.1">
    <property type="nucleotide sequence ID" value="XM_015669000.1"/>
</dbReference>
<dbReference type="AlphaFoldDB" id="A0A6J0CAS0"/>
<organism evidence="3 4">
    <name type="scientific">Neodiprion lecontei</name>
    <name type="common">Redheaded pine sawfly</name>
    <dbReference type="NCBI Taxonomy" id="441921"/>
    <lineage>
        <taxon>Eukaryota</taxon>
        <taxon>Metazoa</taxon>
        <taxon>Ecdysozoa</taxon>
        <taxon>Arthropoda</taxon>
        <taxon>Hexapoda</taxon>
        <taxon>Insecta</taxon>
        <taxon>Pterygota</taxon>
        <taxon>Neoptera</taxon>
        <taxon>Endopterygota</taxon>
        <taxon>Hymenoptera</taxon>
        <taxon>Tenthredinoidea</taxon>
        <taxon>Diprionidae</taxon>
        <taxon>Diprioninae</taxon>
        <taxon>Neodiprion</taxon>
    </lineage>
</organism>
<protein>
    <recommendedName>
        <fullName evidence="2">Protein FMC1 homolog</fullName>
    </recommendedName>
</protein>
<evidence type="ECO:0000313" key="4">
    <source>
        <dbReference type="RefSeq" id="XP_015524486.1"/>
    </source>
</evidence>
<evidence type="ECO:0000313" key="5">
    <source>
        <dbReference type="RefSeq" id="XP_046591723.1"/>
    </source>
</evidence>
<proteinExistence type="inferred from homology"/>
<evidence type="ECO:0000313" key="6">
    <source>
        <dbReference type="RefSeq" id="XP_046591724.1"/>
    </source>
</evidence>
<dbReference type="RefSeq" id="XP_046591723.1">
    <property type="nucleotide sequence ID" value="XM_046735767.1"/>
</dbReference>
<dbReference type="KEGG" id="nlo:107227764"/>
<dbReference type="PANTHER" id="PTHR31716">
    <property type="entry name" value="PROTEIN FMC1 HOMOLOG"/>
    <property type="match status" value="1"/>
</dbReference>
<dbReference type="InterPro" id="IPR037667">
    <property type="entry name" value="FMC1_homologue"/>
</dbReference>
<gene>
    <name evidence="4 5 6" type="primary">LOC107227764</name>
</gene>
<evidence type="ECO:0000313" key="3">
    <source>
        <dbReference type="Proteomes" id="UP000829291"/>
    </source>
</evidence>
<dbReference type="GO" id="GO:0005739">
    <property type="term" value="C:mitochondrion"/>
    <property type="evidence" value="ECO:0007669"/>
    <property type="project" value="TreeGrafter"/>
</dbReference>